<evidence type="ECO:0000259" key="1">
    <source>
        <dbReference type="Pfam" id="PF01814"/>
    </source>
</evidence>
<comment type="caution">
    <text evidence="2">The sequence shown here is derived from an EMBL/GenBank/DDBJ whole genome shotgun (WGS) entry which is preliminary data.</text>
</comment>
<organism evidence="2 3">
    <name type="scientific">Candidatus Giovannonibacteria bacterium RIFCSPLOWO2_01_FULL_46_13</name>
    <dbReference type="NCBI Taxonomy" id="1798352"/>
    <lineage>
        <taxon>Bacteria</taxon>
        <taxon>Candidatus Giovannoniibacteriota</taxon>
    </lineage>
</organism>
<proteinExistence type="predicted"/>
<evidence type="ECO:0000313" key="2">
    <source>
        <dbReference type="EMBL" id="OGF82298.1"/>
    </source>
</evidence>
<gene>
    <name evidence="2" type="ORF">A3B18_03075</name>
</gene>
<accession>A0A1F5X318</accession>
<dbReference type="Gene3D" id="1.20.120.520">
    <property type="entry name" value="nmb1532 protein domain like"/>
    <property type="match status" value="1"/>
</dbReference>
<dbReference type="EMBL" id="MFIE01000023">
    <property type="protein sequence ID" value="OGF82298.1"/>
    <property type="molecule type" value="Genomic_DNA"/>
</dbReference>
<dbReference type="Pfam" id="PF01814">
    <property type="entry name" value="Hemerythrin"/>
    <property type="match status" value="1"/>
</dbReference>
<dbReference type="AlphaFoldDB" id="A0A1F5X318"/>
<sequence length="208" mass="23176">MLLLSHHAFRRDISRFIRAVAEIKAGDASRADAVRGEWEKSFRQALHGHHTVEDANIFPDLRNKHPDLAPALDKLTAQHHVIDPLLEKGDAAFDDLAHPASAEAMLAELKKLLDEHLQFEEANITSSLRDHKEFPAPADDNMAAMYAQGFAWSMQGIAPEVLDQVRKLLPEILLAKLPDAEKEFAARSERVWGTYAMGLATTPVPEGY</sequence>
<name>A0A1F5X318_9BACT</name>
<reference evidence="2 3" key="1">
    <citation type="journal article" date="2016" name="Nat. Commun.">
        <title>Thousands of microbial genomes shed light on interconnected biogeochemical processes in an aquifer system.</title>
        <authorList>
            <person name="Anantharaman K."/>
            <person name="Brown C.T."/>
            <person name="Hug L.A."/>
            <person name="Sharon I."/>
            <person name="Castelle C.J."/>
            <person name="Probst A.J."/>
            <person name="Thomas B.C."/>
            <person name="Singh A."/>
            <person name="Wilkins M.J."/>
            <person name="Karaoz U."/>
            <person name="Brodie E.L."/>
            <person name="Williams K.H."/>
            <person name="Hubbard S.S."/>
            <person name="Banfield J.F."/>
        </authorList>
    </citation>
    <scope>NUCLEOTIDE SEQUENCE [LARGE SCALE GENOMIC DNA]</scope>
</reference>
<feature type="domain" description="Hemerythrin-like" evidence="1">
    <location>
        <begin position="3"/>
        <end position="123"/>
    </location>
</feature>
<protein>
    <recommendedName>
        <fullName evidence="1">Hemerythrin-like domain-containing protein</fullName>
    </recommendedName>
</protein>
<dbReference type="Proteomes" id="UP000178684">
    <property type="component" value="Unassembled WGS sequence"/>
</dbReference>
<dbReference type="CDD" id="cd12108">
    <property type="entry name" value="Hr-like"/>
    <property type="match status" value="1"/>
</dbReference>
<dbReference type="InterPro" id="IPR012312">
    <property type="entry name" value="Hemerythrin-like"/>
</dbReference>
<evidence type="ECO:0000313" key="3">
    <source>
        <dbReference type="Proteomes" id="UP000178684"/>
    </source>
</evidence>